<dbReference type="Pfam" id="PF02469">
    <property type="entry name" value="Fasciclin"/>
    <property type="match status" value="1"/>
</dbReference>
<gene>
    <name evidence="2" type="ORF">DSM107010_07400</name>
</gene>
<dbReference type="SUPFAM" id="SSF82153">
    <property type="entry name" value="FAS1 domain"/>
    <property type="match status" value="1"/>
</dbReference>
<organism evidence="2 3">
    <name type="scientific">Chroococcidiopsis cubana SAG 39.79</name>
    <dbReference type="NCBI Taxonomy" id="388085"/>
    <lineage>
        <taxon>Bacteria</taxon>
        <taxon>Bacillati</taxon>
        <taxon>Cyanobacteriota</taxon>
        <taxon>Cyanophyceae</taxon>
        <taxon>Chroococcidiopsidales</taxon>
        <taxon>Chroococcidiopsidaceae</taxon>
        <taxon>Chroococcidiopsis</taxon>
    </lineage>
</organism>
<name>A0AB37UQV7_9CYAN</name>
<accession>A0AB37UQV7</accession>
<dbReference type="Gene3D" id="2.30.180.10">
    <property type="entry name" value="FAS1 domain"/>
    <property type="match status" value="1"/>
</dbReference>
<protein>
    <recommendedName>
        <fullName evidence="1">FAS1 domain-containing protein</fullName>
    </recommendedName>
</protein>
<comment type="caution">
    <text evidence="2">The sequence shown here is derived from an EMBL/GenBank/DDBJ whole genome shotgun (WGS) entry which is preliminary data.</text>
</comment>
<dbReference type="InterPro" id="IPR036378">
    <property type="entry name" value="FAS1_dom_sf"/>
</dbReference>
<dbReference type="PANTHER" id="PTHR10900:SF77">
    <property type="entry name" value="FI19380P1"/>
    <property type="match status" value="1"/>
</dbReference>
<evidence type="ECO:0000313" key="2">
    <source>
        <dbReference type="EMBL" id="RUT13840.1"/>
    </source>
</evidence>
<dbReference type="PROSITE" id="PS50213">
    <property type="entry name" value="FAS1"/>
    <property type="match status" value="1"/>
</dbReference>
<dbReference type="SMART" id="SM00554">
    <property type="entry name" value="FAS1"/>
    <property type="match status" value="1"/>
</dbReference>
<evidence type="ECO:0000259" key="1">
    <source>
        <dbReference type="PROSITE" id="PS50213"/>
    </source>
</evidence>
<sequence length="192" mass="21019">MNIQKSNFSMRIWWKLAGLAGVAGVFALVAAPVAARFYPRYALFQPSAYSSYPYRSFKSSIADTLSKEAKFANLVDELKEAGLLDTLKQSGPFTIFAPTDDAFNALPKDIFRRYSQPENRKKVLQYHVVSGHVTPDRVDSGAIATVEGNAVKIAIASDGTVKLNDANGKHPSIVTQNGVIIEVDRVLLPPDF</sequence>
<dbReference type="Proteomes" id="UP000282574">
    <property type="component" value="Unassembled WGS sequence"/>
</dbReference>
<dbReference type="AlphaFoldDB" id="A0AB37UQV7"/>
<dbReference type="RefSeq" id="WP_106168571.1">
    <property type="nucleotide sequence ID" value="NZ_JAVKZF010000002.1"/>
</dbReference>
<reference evidence="2 3" key="1">
    <citation type="journal article" date="2019" name="Genome Biol. Evol.">
        <title>Day and night: Metabolic profiles and evolutionary relationships of six axenic non-marine cyanobacteria.</title>
        <authorList>
            <person name="Will S.E."/>
            <person name="Henke P."/>
            <person name="Boedeker C."/>
            <person name="Huang S."/>
            <person name="Brinkmann H."/>
            <person name="Rohde M."/>
            <person name="Jarek M."/>
            <person name="Friedl T."/>
            <person name="Seufert S."/>
            <person name="Schumacher M."/>
            <person name="Overmann J."/>
            <person name="Neumann-Schaal M."/>
            <person name="Petersen J."/>
        </authorList>
    </citation>
    <scope>NUCLEOTIDE SEQUENCE [LARGE SCALE GENOMIC DNA]</scope>
    <source>
        <strain evidence="2 3">SAG 39.79</strain>
    </source>
</reference>
<dbReference type="InterPro" id="IPR050904">
    <property type="entry name" value="Adhesion/Biosynth-related"/>
</dbReference>
<proteinExistence type="predicted"/>
<dbReference type="EMBL" id="RSCK01000004">
    <property type="protein sequence ID" value="RUT13840.1"/>
    <property type="molecule type" value="Genomic_DNA"/>
</dbReference>
<feature type="domain" description="FAS1" evidence="1">
    <location>
        <begin position="58"/>
        <end position="187"/>
    </location>
</feature>
<dbReference type="FunFam" id="2.30.180.10:FF:000032">
    <property type="entry name" value="Fasciclin domain-containing protein, putative"/>
    <property type="match status" value="1"/>
</dbReference>
<dbReference type="InterPro" id="IPR000782">
    <property type="entry name" value="FAS1_domain"/>
</dbReference>
<dbReference type="PANTHER" id="PTHR10900">
    <property type="entry name" value="PERIOSTIN-RELATED"/>
    <property type="match status" value="1"/>
</dbReference>
<keyword evidence="3" id="KW-1185">Reference proteome</keyword>
<evidence type="ECO:0000313" key="3">
    <source>
        <dbReference type="Proteomes" id="UP000282574"/>
    </source>
</evidence>